<organism evidence="4 5">
    <name type="scientific">Pandoraea oxalativorans</name>
    <dbReference type="NCBI Taxonomy" id="573737"/>
    <lineage>
        <taxon>Bacteria</taxon>
        <taxon>Pseudomonadati</taxon>
        <taxon>Pseudomonadota</taxon>
        <taxon>Betaproteobacteria</taxon>
        <taxon>Burkholderiales</taxon>
        <taxon>Burkholderiaceae</taxon>
        <taxon>Pandoraea</taxon>
    </lineage>
</organism>
<dbReference type="GO" id="GO:0006865">
    <property type="term" value="P:amino acid transport"/>
    <property type="evidence" value="ECO:0007669"/>
    <property type="project" value="TreeGrafter"/>
</dbReference>
<evidence type="ECO:0000313" key="4">
    <source>
        <dbReference type="EMBL" id="ANJ87154.1"/>
    </source>
</evidence>
<evidence type="ECO:0000256" key="2">
    <source>
        <dbReference type="ARBA" id="ARBA00022448"/>
    </source>
</evidence>
<dbReference type="PANTHER" id="PTHR30085:SF2">
    <property type="entry name" value="GLUTAMATE_ASPARTATE IMPORT SOLUTE-BINDING PROTEIN"/>
    <property type="match status" value="1"/>
</dbReference>
<proteinExistence type="inferred from homology"/>
<evidence type="ECO:0008006" key="6">
    <source>
        <dbReference type="Google" id="ProtNLM"/>
    </source>
</evidence>
<dbReference type="GO" id="GO:0005576">
    <property type="term" value="C:extracellular region"/>
    <property type="evidence" value="ECO:0007669"/>
    <property type="project" value="TreeGrafter"/>
</dbReference>
<comment type="similarity">
    <text evidence="1">Belongs to the bacterial solute-binding protein 3 family.</text>
</comment>
<dbReference type="SUPFAM" id="SSF53850">
    <property type="entry name" value="Periplasmic binding protein-like II"/>
    <property type="match status" value="1"/>
</dbReference>
<keyword evidence="2" id="KW-0813">Transport</keyword>
<dbReference type="KEGG" id="pox:MB84_31160"/>
<dbReference type="GO" id="GO:0030288">
    <property type="term" value="C:outer membrane-bounded periplasmic space"/>
    <property type="evidence" value="ECO:0007669"/>
    <property type="project" value="TreeGrafter"/>
</dbReference>
<dbReference type="InterPro" id="IPR051455">
    <property type="entry name" value="Bact_solute-bind_prot3"/>
</dbReference>
<dbReference type="EMBL" id="CP011253">
    <property type="protein sequence ID" value="ANJ87154.1"/>
    <property type="molecule type" value="Genomic_DNA"/>
</dbReference>
<accession>A0A192B1F8</accession>
<keyword evidence="5" id="KW-1185">Reference proteome</keyword>
<dbReference type="PANTHER" id="PTHR30085">
    <property type="entry name" value="AMINO ACID ABC TRANSPORTER PERMEASE"/>
    <property type="match status" value="1"/>
</dbReference>
<gene>
    <name evidence="4" type="ORF">MB84_31160</name>
</gene>
<dbReference type="Gene3D" id="3.40.190.10">
    <property type="entry name" value="Periplasmic binding protein-like II"/>
    <property type="match status" value="1"/>
</dbReference>
<evidence type="ECO:0000256" key="3">
    <source>
        <dbReference type="ARBA" id="ARBA00022729"/>
    </source>
</evidence>
<sequence>MSFLFLRPLLSLIASCIRRRSGHLIGIFTAAMLASPDATLAAEPPMAGMPRLSTVAAPAQAPAFPSDTASAQTPSVADTPTTARIRERGRILLGYRQSAVPFSYVDANDQPMGLAWALCERIVTSLRQEMAMPELRITPVRVIEQMRGPLVKGDAIDIDCAPSTVTASRGQ</sequence>
<evidence type="ECO:0000313" key="5">
    <source>
        <dbReference type="Proteomes" id="UP000035050"/>
    </source>
</evidence>
<keyword evidence="3" id="KW-0732">Signal</keyword>
<dbReference type="Proteomes" id="UP000035050">
    <property type="component" value="Chromosome"/>
</dbReference>
<evidence type="ECO:0000256" key="1">
    <source>
        <dbReference type="ARBA" id="ARBA00010333"/>
    </source>
</evidence>
<dbReference type="AlphaFoldDB" id="A0A192B1F8"/>
<protein>
    <recommendedName>
        <fullName evidence="6">Solute-binding protein family 3/N-terminal domain-containing protein</fullName>
    </recommendedName>
</protein>
<name>A0A192B1F8_9BURK</name>
<reference evidence="4" key="1">
    <citation type="submission" date="2016-06" db="EMBL/GenBank/DDBJ databases">
        <title>Pandoraea oxalativorans DSM 23570 Genome Sequencing.</title>
        <authorList>
            <person name="Ee R."/>
            <person name="Lim Y.-L."/>
            <person name="Yong D."/>
            <person name="Yin W.-F."/>
            <person name="Chan K.-G."/>
        </authorList>
    </citation>
    <scope>NUCLEOTIDE SEQUENCE</scope>
    <source>
        <strain evidence="4">DSM 23570</strain>
    </source>
</reference>